<dbReference type="EMBL" id="JAGYPN010000004">
    <property type="protein sequence ID" value="MBS4224431.1"/>
    <property type="molecule type" value="Genomic_DNA"/>
</dbReference>
<sequence>MTNNHKTFENWLQYVQEELEEKTRLEYENHLYSCDHCLELYVAALESNERNLPKMEDEWAFTDAIMQGIEKNQDEVTTNDRVAAVKIEPNQKKKLQQKTMFNYILAAAMTLLLMSTGVFSQLMNVIQTFESSSTRANTSFVAQIMDKSASLTTKIEKNVQEGKYNE</sequence>
<feature type="transmembrane region" description="Helical" evidence="1">
    <location>
        <begin position="100"/>
        <end position="123"/>
    </location>
</feature>
<proteinExistence type="predicted"/>
<keyword evidence="1" id="KW-0472">Membrane</keyword>
<dbReference type="RefSeq" id="WP_213099494.1">
    <property type="nucleotide sequence ID" value="NZ_JAGYPH010000004.1"/>
</dbReference>
<reference evidence="2 3" key="1">
    <citation type="submission" date="2021-05" db="EMBL/GenBank/DDBJ databases">
        <title>Novel Bacillus species.</title>
        <authorList>
            <person name="Liu G."/>
        </authorList>
    </citation>
    <scope>NUCLEOTIDE SEQUENCE [LARGE SCALE GENOMIC DNA]</scope>
    <source>
        <strain evidence="2 3">FJAT-49682</strain>
    </source>
</reference>
<keyword evidence="3" id="KW-1185">Reference proteome</keyword>
<dbReference type="Proteomes" id="UP000676456">
    <property type="component" value="Unassembled WGS sequence"/>
</dbReference>
<evidence type="ECO:0000313" key="3">
    <source>
        <dbReference type="Proteomes" id="UP000676456"/>
    </source>
</evidence>
<evidence type="ECO:0000313" key="2">
    <source>
        <dbReference type="EMBL" id="MBS4224431.1"/>
    </source>
</evidence>
<evidence type="ECO:0000256" key="1">
    <source>
        <dbReference type="SAM" id="Phobius"/>
    </source>
</evidence>
<dbReference type="AlphaFoldDB" id="A0A942Z6U5"/>
<evidence type="ECO:0008006" key="4">
    <source>
        <dbReference type="Google" id="ProtNLM"/>
    </source>
</evidence>
<accession>A0A942Z6U5</accession>
<keyword evidence="1" id="KW-1133">Transmembrane helix</keyword>
<name>A0A942Z6U5_9BACI</name>
<organism evidence="2 3">
    <name type="scientific">Lederbergia citrea</name>
    <dbReference type="NCBI Taxonomy" id="2833581"/>
    <lineage>
        <taxon>Bacteria</taxon>
        <taxon>Bacillati</taxon>
        <taxon>Bacillota</taxon>
        <taxon>Bacilli</taxon>
        <taxon>Bacillales</taxon>
        <taxon>Bacillaceae</taxon>
        <taxon>Lederbergia</taxon>
    </lineage>
</organism>
<protein>
    <recommendedName>
        <fullName evidence="4">Group-specific protein</fullName>
    </recommendedName>
</protein>
<keyword evidence="1" id="KW-0812">Transmembrane</keyword>
<comment type="caution">
    <text evidence="2">The sequence shown here is derived from an EMBL/GenBank/DDBJ whole genome shotgun (WGS) entry which is preliminary data.</text>
</comment>
<gene>
    <name evidence="2" type="ORF">KHA91_17115</name>
</gene>